<organism evidence="5 6">
    <name type="scientific">Rotaria magnacalcarata</name>
    <dbReference type="NCBI Taxonomy" id="392030"/>
    <lineage>
        <taxon>Eukaryota</taxon>
        <taxon>Metazoa</taxon>
        <taxon>Spiralia</taxon>
        <taxon>Gnathifera</taxon>
        <taxon>Rotifera</taxon>
        <taxon>Eurotatoria</taxon>
        <taxon>Bdelloidea</taxon>
        <taxon>Philodinida</taxon>
        <taxon>Philodinidae</taxon>
        <taxon>Rotaria</taxon>
    </lineage>
</organism>
<gene>
    <name evidence="5" type="ORF">BYL167_LOCUS51493</name>
</gene>
<evidence type="ECO:0000313" key="6">
    <source>
        <dbReference type="Proteomes" id="UP000681967"/>
    </source>
</evidence>
<feature type="non-terminal residue" evidence="5">
    <location>
        <position position="1"/>
    </location>
</feature>
<keyword evidence="1" id="KW-0963">Cytoplasm</keyword>
<evidence type="ECO:0000256" key="1">
    <source>
        <dbReference type="ARBA" id="ARBA00022490"/>
    </source>
</evidence>
<protein>
    <recommendedName>
        <fullName evidence="4">KIF21A/B second helical domain-containing protein</fullName>
    </recommendedName>
</protein>
<keyword evidence="2" id="KW-0493">Microtubule</keyword>
<dbReference type="EMBL" id="CAJOBH010162845">
    <property type="protein sequence ID" value="CAF4884826.1"/>
    <property type="molecule type" value="Genomic_DNA"/>
</dbReference>
<keyword evidence="3" id="KW-0175">Coiled coil</keyword>
<evidence type="ECO:0000256" key="2">
    <source>
        <dbReference type="ARBA" id="ARBA00022701"/>
    </source>
</evidence>
<comment type="caution">
    <text evidence="5">The sequence shown here is derived from an EMBL/GenBank/DDBJ whole genome shotgun (WGS) entry which is preliminary data.</text>
</comment>
<name>A0A8S3CJ54_9BILA</name>
<dbReference type="InterPro" id="IPR056532">
    <property type="entry name" value="KIF21A/B_hel_2"/>
</dbReference>
<feature type="domain" description="KIF21A/B second helical" evidence="4">
    <location>
        <begin position="22"/>
        <end position="165"/>
    </location>
</feature>
<proteinExistence type="predicted"/>
<accession>A0A8S3CJ54</accession>
<dbReference type="AlphaFoldDB" id="A0A8S3CJ54"/>
<sequence>VHLLRRQMRSGRVRTTTKEMIAHYAAIQQGITHAIRRRKLIAGISRDMTSLIENRERVSRKRERFCKRLSNAIVISTSHAQQSEDSTCTPLRESITKLESTIAYLNSEISSCQQVLMVYDDEEQTNELAQGLDPQLIVDCVTDIDELRYLLTKLIEQTIEKGFEADEAIELMSYVDLVETFLVKKEDSKPTAKDFKKSISNTYQDDSLDRTPIGEELPASTTIIIRPLGDSSNLSNYQTEQKYSD</sequence>
<dbReference type="Pfam" id="PF23203">
    <property type="entry name" value="KIF21A"/>
    <property type="match status" value="1"/>
</dbReference>
<evidence type="ECO:0000259" key="4">
    <source>
        <dbReference type="Pfam" id="PF23203"/>
    </source>
</evidence>
<evidence type="ECO:0000256" key="3">
    <source>
        <dbReference type="ARBA" id="ARBA00023054"/>
    </source>
</evidence>
<reference evidence="5" key="1">
    <citation type="submission" date="2021-02" db="EMBL/GenBank/DDBJ databases">
        <authorList>
            <person name="Nowell W R."/>
        </authorList>
    </citation>
    <scope>NUCLEOTIDE SEQUENCE</scope>
</reference>
<dbReference type="Proteomes" id="UP000681967">
    <property type="component" value="Unassembled WGS sequence"/>
</dbReference>
<dbReference type="GO" id="GO:0005874">
    <property type="term" value="C:microtubule"/>
    <property type="evidence" value="ECO:0007669"/>
    <property type="project" value="UniProtKB-KW"/>
</dbReference>
<evidence type="ECO:0000313" key="5">
    <source>
        <dbReference type="EMBL" id="CAF4884826.1"/>
    </source>
</evidence>